<gene>
    <name evidence="2" type="ORF">EHS19_00570</name>
</gene>
<evidence type="ECO:0000256" key="1">
    <source>
        <dbReference type="SAM" id="MobiDB-lite"/>
    </source>
</evidence>
<organism evidence="2 3">
    <name type="scientific">Bifidobacterium jacchi</name>
    <dbReference type="NCBI Taxonomy" id="2490545"/>
    <lineage>
        <taxon>Bacteria</taxon>
        <taxon>Bacillati</taxon>
        <taxon>Actinomycetota</taxon>
        <taxon>Actinomycetes</taxon>
        <taxon>Bifidobacteriales</taxon>
        <taxon>Bifidobacteriaceae</taxon>
        <taxon>Bifidobacterium</taxon>
    </lineage>
</organism>
<dbReference type="EMBL" id="RQSP01000001">
    <property type="protein sequence ID" value="KAB5608760.1"/>
    <property type="molecule type" value="Genomic_DNA"/>
</dbReference>
<reference evidence="2 3" key="1">
    <citation type="journal article" date="2019" name="Int. J. Syst. Evol. Microbiol.">
        <title>Bifidobacterium jacchi sp. nov., isolated from the faeces of a baby common marmoset (Callithrix jacchus).</title>
        <authorList>
            <person name="Modesto M."/>
            <person name="Watanabe K."/>
            <person name="Arita M."/>
            <person name="Satti M."/>
            <person name="Oki K."/>
            <person name="Sciavilla P."/>
            <person name="Patavino C."/>
            <person name="Camma C."/>
            <person name="Michelini S."/>
            <person name="Sgorbati B."/>
            <person name="Mattarelli P."/>
        </authorList>
    </citation>
    <scope>NUCLEOTIDE SEQUENCE [LARGE SCALE GENOMIC DNA]</scope>
    <source>
        <strain evidence="2 3">MRM 9.3</strain>
    </source>
</reference>
<accession>A0A5N5RP72</accession>
<keyword evidence="3" id="KW-1185">Reference proteome</keyword>
<dbReference type="AlphaFoldDB" id="A0A5N5RP72"/>
<protein>
    <submittedName>
        <fullName evidence="2">Uncharacterized protein</fullName>
    </submittedName>
</protein>
<sequence>MAFAFGRPQPHGVQPHDSSSRNDSDQSEDLMSRFAQLGELDDLDDDQRIAVLNGVLDELNRQLDATRAQKSS</sequence>
<feature type="region of interest" description="Disordered" evidence="1">
    <location>
        <begin position="1"/>
        <end position="30"/>
    </location>
</feature>
<dbReference type="RefSeq" id="WP_151915850.1">
    <property type="nucleotide sequence ID" value="NZ_RQSP01000001.1"/>
</dbReference>
<evidence type="ECO:0000313" key="2">
    <source>
        <dbReference type="EMBL" id="KAB5608760.1"/>
    </source>
</evidence>
<proteinExistence type="predicted"/>
<name>A0A5N5RP72_9BIFI</name>
<dbReference type="Proteomes" id="UP000326336">
    <property type="component" value="Unassembled WGS sequence"/>
</dbReference>
<evidence type="ECO:0000313" key="3">
    <source>
        <dbReference type="Proteomes" id="UP000326336"/>
    </source>
</evidence>
<comment type="caution">
    <text evidence="2">The sequence shown here is derived from an EMBL/GenBank/DDBJ whole genome shotgun (WGS) entry which is preliminary data.</text>
</comment>